<evidence type="ECO:0000256" key="15">
    <source>
        <dbReference type="PROSITE-ProRule" id="PRU01319"/>
    </source>
</evidence>
<dbReference type="GO" id="GO:0004523">
    <property type="term" value="F:RNA-DNA hybrid ribonuclease activity"/>
    <property type="evidence" value="ECO:0007669"/>
    <property type="project" value="UniProtKB-UniRule"/>
</dbReference>
<dbReference type="InterPro" id="IPR012337">
    <property type="entry name" value="RNaseH-like_sf"/>
</dbReference>
<evidence type="ECO:0000256" key="3">
    <source>
        <dbReference type="ARBA" id="ARBA00004065"/>
    </source>
</evidence>
<evidence type="ECO:0000256" key="6">
    <source>
        <dbReference type="ARBA" id="ARBA00012180"/>
    </source>
</evidence>
<dbReference type="InterPro" id="IPR001352">
    <property type="entry name" value="RNase_HII/HIII"/>
</dbReference>
<evidence type="ECO:0000256" key="13">
    <source>
        <dbReference type="ARBA" id="ARBA00023211"/>
    </source>
</evidence>
<evidence type="ECO:0000256" key="11">
    <source>
        <dbReference type="ARBA" id="ARBA00022759"/>
    </source>
</evidence>
<evidence type="ECO:0000256" key="7">
    <source>
        <dbReference type="ARBA" id="ARBA00019179"/>
    </source>
</evidence>
<dbReference type="AlphaFoldDB" id="A0A919V7M4"/>
<evidence type="ECO:0000256" key="4">
    <source>
        <dbReference type="ARBA" id="ARBA00004496"/>
    </source>
</evidence>
<dbReference type="Proteomes" id="UP000655287">
    <property type="component" value="Unassembled WGS sequence"/>
</dbReference>
<dbReference type="GO" id="GO:0005737">
    <property type="term" value="C:cytoplasm"/>
    <property type="evidence" value="ECO:0007669"/>
    <property type="project" value="UniProtKB-SubCell"/>
</dbReference>
<dbReference type="PANTHER" id="PTHR10954">
    <property type="entry name" value="RIBONUCLEASE H2 SUBUNIT A"/>
    <property type="match status" value="1"/>
</dbReference>
<feature type="binding site" evidence="14 15">
    <location>
        <position position="37"/>
    </location>
    <ligand>
        <name>a divalent metal cation</name>
        <dbReference type="ChEBI" id="CHEBI:60240"/>
    </ligand>
</feature>
<feature type="binding site" evidence="14 15">
    <location>
        <position position="127"/>
    </location>
    <ligand>
        <name>a divalent metal cation</name>
        <dbReference type="ChEBI" id="CHEBI:60240"/>
    </ligand>
</feature>
<dbReference type="GO" id="GO:0032299">
    <property type="term" value="C:ribonuclease H2 complex"/>
    <property type="evidence" value="ECO:0007669"/>
    <property type="project" value="TreeGrafter"/>
</dbReference>
<evidence type="ECO:0000259" key="17">
    <source>
        <dbReference type="PROSITE" id="PS51975"/>
    </source>
</evidence>
<comment type="caution">
    <text evidence="18">The sequence shown here is derived from an EMBL/GenBank/DDBJ whole genome shotgun (WGS) entry which is preliminary data.</text>
</comment>
<evidence type="ECO:0000256" key="8">
    <source>
        <dbReference type="ARBA" id="ARBA00022490"/>
    </source>
</evidence>
<evidence type="ECO:0000256" key="14">
    <source>
        <dbReference type="HAMAP-Rule" id="MF_00052"/>
    </source>
</evidence>
<dbReference type="InterPro" id="IPR036397">
    <property type="entry name" value="RNaseH_sf"/>
</dbReference>
<organism evidence="18 19">
    <name type="scientific">Sphaerisporangium rufum</name>
    <dbReference type="NCBI Taxonomy" id="1381558"/>
    <lineage>
        <taxon>Bacteria</taxon>
        <taxon>Bacillati</taxon>
        <taxon>Actinomycetota</taxon>
        <taxon>Actinomycetes</taxon>
        <taxon>Streptosporangiales</taxon>
        <taxon>Streptosporangiaceae</taxon>
        <taxon>Sphaerisporangium</taxon>
    </lineage>
</organism>
<dbReference type="HAMAP" id="MF_00052_B">
    <property type="entry name" value="RNase_HII_B"/>
    <property type="match status" value="1"/>
</dbReference>
<dbReference type="EC" id="3.1.26.4" evidence="6 14"/>
<feature type="binding site" evidence="14 15">
    <location>
        <position position="38"/>
    </location>
    <ligand>
        <name>a divalent metal cation</name>
        <dbReference type="ChEBI" id="CHEBI:60240"/>
    </ligand>
</feature>
<comment type="subcellular location">
    <subcellularLocation>
        <location evidence="4 14">Cytoplasm</location>
    </subcellularLocation>
</comment>
<keyword evidence="19" id="KW-1185">Reference proteome</keyword>
<comment type="cofactor">
    <cofactor evidence="14 15">
        <name>Mn(2+)</name>
        <dbReference type="ChEBI" id="CHEBI:29035"/>
    </cofactor>
    <cofactor evidence="14 15">
        <name>Mg(2+)</name>
        <dbReference type="ChEBI" id="CHEBI:18420"/>
    </cofactor>
    <text evidence="14 15">Manganese or magnesium. Binds 1 divalent metal ion per monomer in the absence of substrate. May bind a second metal ion after substrate binding.</text>
</comment>
<accession>A0A919V7M4</accession>
<comment type="catalytic activity">
    <reaction evidence="1 14 15 16">
        <text>Endonucleolytic cleavage to 5'-phosphomonoester.</text>
        <dbReference type="EC" id="3.1.26.4"/>
    </reaction>
</comment>
<dbReference type="Gene3D" id="3.30.420.10">
    <property type="entry name" value="Ribonuclease H-like superfamily/Ribonuclease H"/>
    <property type="match status" value="1"/>
</dbReference>
<proteinExistence type="inferred from homology"/>
<evidence type="ECO:0000256" key="1">
    <source>
        <dbReference type="ARBA" id="ARBA00000077"/>
    </source>
</evidence>
<evidence type="ECO:0000256" key="16">
    <source>
        <dbReference type="RuleBase" id="RU003515"/>
    </source>
</evidence>
<comment type="similarity">
    <text evidence="5 14 16">Belongs to the RNase HII family.</text>
</comment>
<evidence type="ECO:0000256" key="10">
    <source>
        <dbReference type="ARBA" id="ARBA00022723"/>
    </source>
</evidence>
<dbReference type="PANTHER" id="PTHR10954:SF18">
    <property type="entry name" value="RIBONUCLEASE HII"/>
    <property type="match status" value="1"/>
</dbReference>
<keyword evidence="11 14" id="KW-0255">Endonuclease</keyword>
<name>A0A919V7M4_9ACTN</name>
<dbReference type="GO" id="GO:0043137">
    <property type="term" value="P:DNA replication, removal of RNA primer"/>
    <property type="evidence" value="ECO:0007669"/>
    <property type="project" value="TreeGrafter"/>
</dbReference>
<evidence type="ECO:0000256" key="2">
    <source>
        <dbReference type="ARBA" id="ARBA00001946"/>
    </source>
</evidence>
<protein>
    <recommendedName>
        <fullName evidence="7 14">Ribonuclease HII</fullName>
        <shortName evidence="14">RNase HII</shortName>
        <ecNumber evidence="6 14">3.1.26.4</ecNumber>
    </recommendedName>
</protein>
<comment type="cofactor">
    <cofactor evidence="2">
        <name>Mg(2+)</name>
        <dbReference type="ChEBI" id="CHEBI:18420"/>
    </cofactor>
</comment>
<dbReference type="GO" id="GO:0006298">
    <property type="term" value="P:mismatch repair"/>
    <property type="evidence" value="ECO:0007669"/>
    <property type="project" value="TreeGrafter"/>
</dbReference>
<evidence type="ECO:0000256" key="5">
    <source>
        <dbReference type="ARBA" id="ARBA00007383"/>
    </source>
</evidence>
<comment type="function">
    <text evidence="3 14 16">Endonuclease that specifically degrades the RNA of RNA-DNA hybrids.</text>
</comment>
<evidence type="ECO:0000313" key="18">
    <source>
        <dbReference type="EMBL" id="GII80535.1"/>
    </source>
</evidence>
<evidence type="ECO:0000313" key="19">
    <source>
        <dbReference type="Proteomes" id="UP000655287"/>
    </source>
</evidence>
<dbReference type="Pfam" id="PF01351">
    <property type="entry name" value="RNase_HII"/>
    <property type="match status" value="1"/>
</dbReference>
<keyword evidence="12 14" id="KW-0378">Hydrolase</keyword>
<evidence type="ECO:0000256" key="9">
    <source>
        <dbReference type="ARBA" id="ARBA00022722"/>
    </source>
</evidence>
<dbReference type="EMBL" id="BOOU01000074">
    <property type="protein sequence ID" value="GII80535.1"/>
    <property type="molecule type" value="Genomic_DNA"/>
</dbReference>
<dbReference type="InterPro" id="IPR024567">
    <property type="entry name" value="RNase_HII/HIII_dom"/>
</dbReference>
<dbReference type="PROSITE" id="PS51975">
    <property type="entry name" value="RNASE_H_2"/>
    <property type="match status" value="1"/>
</dbReference>
<feature type="domain" description="RNase H type-2" evidence="17">
    <location>
        <begin position="31"/>
        <end position="218"/>
    </location>
</feature>
<dbReference type="RefSeq" id="WP_203991418.1">
    <property type="nucleotide sequence ID" value="NZ_BOOU01000074.1"/>
</dbReference>
<keyword evidence="10 14" id="KW-0479">Metal-binding</keyword>
<dbReference type="NCBIfam" id="NF000598">
    <property type="entry name" value="PRK00015.2-2"/>
    <property type="match status" value="1"/>
</dbReference>
<reference evidence="18" key="1">
    <citation type="submission" date="2021-01" db="EMBL/GenBank/DDBJ databases">
        <title>Whole genome shotgun sequence of Sphaerisporangium rufum NBRC 109079.</title>
        <authorList>
            <person name="Komaki H."/>
            <person name="Tamura T."/>
        </authorList>
    </citation>
    <scope>NUCLEOTIDE SEQUENCE</scope>
    <source>
        <strain evidence="18">NBRC 109079</strain>
    </source>
</reference>
<sequence length="231" mass="24614">MTVLFRPRPSVVRRDSGLYGYERALARRGLAPIAGVDEAGRGACAGPLVVAAVVLRAEIDGLADSKLLTPARREALYDRILATARAVKVVVITPQEIDTRGLHKCNIAGMRRAVAGLGCDLGYVLIDGFRVPGLPAPSLAVWKGDQVSACVAAASVVAKVTRDRMMTSLHDRHPQYGFAEHKGYATASHRRALAAYGPSPHHRFSFVTVNSVVRSVPEAEIGENELGAGVV</sequence>
<dbReference type="InterPro" id="IPR022898">
    <property type="entry name" value="RNase_HII"/>
</dbReference>
<keyword evidence="13 14" id="KW-0464">Manganese</keyword>
<evidence type="ECO:0000256" key="12">
    <source>
        <dbReference type="ARBA" id="ARBA00022801"/>
    </source>
</evidence>
<dbReference type="NCBIfam" id="NF000595">
    <property type="entry name" value="PRK00015.1-3"/>
    <property type="match status" value="1"/>
</dbReference>
<dbReference type="GO" id="GO:0003723">
    <property type="term" value="F:RNA binding"/>
    <property type="evidence" value="ECO:0007669"/>
    <property type="project" value="UniProtKB-UniRule"/>
</dbReference>
<keyword evidence="8 14" id="KW-0963">Cytoplasm</keyword>
<dbReference type="CDD" id="cd07182">
    <property type="entry name" value="RNase_HII_bacteria_HII_like"/>
    <property type="match status" value="1"/>
</dbReference>
<gene>
    <name evidence="18" type="primary">rnhB_2</name>
    <name evidence="14" type="synonym">rnhB</name>
    <name evidence="18" type="ORF">Sru01_55170</name>
</gene>
<dbReference type="SUPFAM" id="SSF53098">
    <property type="entry name" value="Ribonuclease H-like"/>
    <property type="match status" value="1"/>
</dbReference>
<dbReference type="GO" id="GO:0030145">
    <property type="term" value="F:manganese ion binding"/>
    <property type="evidence" value="ECO:0007669"/>
    <property type="project" value="UniProtKB-UniRule"/>
</dbReference>
<keyword evidence="9 14" id="KW-0540">Nuclease</keyword>